<sequence length="127" mass="14249">MSRGCDLDCGPPSTQRWAARNRDAPQAQPVHNSEESTSASREADNRVDRSDTLPLGESFGTALVTSWDFARTPYEIVAPHVAETITLHPYVYADPARIERLIVVKFDDVLRRDPIHDGYSTEWTAVH</sequence>
<dbReference type="AlphaFoldDB" id="A0A229SC01"/>
<dbReference type="Proteomes" id="UP000215223">
    <property type="component" value="Unassembled WGS sequence"/>
</dbReference>
<protein>
    <submittedName>
        <fullName evidence="2">Uncharacterized protein</fullName>
    </submittedName>
</protein>
<feature type="region of interest" description="Disordered" evidence="1">
    <location>
        <begin position="1"/>
        <end position="56"/>
    </location>
</feature>
<gene>
    <name evidence="2" type="ORF">CFP71_13590</name>
</gene>
<evidence type="ECO:0000313" key="3">
    <source>
        <dbReference type="Proteomes" id="UP000215223"/>
    </source>
</evidence>
<keyword evidence="3" id="KW-1185">Reference proteome</keyword>
<accession>A0A229SC01</accession>
<feature type="compositionally biased region" description="Basic and acidic residues" evidence="1">
    <location>
        <begin position="41"/>
        <end position="51"/>
    </location>
</feature>
<evidence type="ECO:0000313" key="2">
    <source>
        <dbReference type="EMBL" id="OXM56442.1"/>
    </source>
</evidence>
<feature type="compositionally biased region" description="Polar residues" evidence="1">
    <location>
        <begin position="29"/>
        <end position="40"/>
    </location>
</feature>
<comment type="caution">
    <text evidence="2">The sequence shown here is derived from an EMBL/GenBank/DDBJ whole genome shotgun (WGS) entry which is preliminary data.</text>
</comment>
<organism evidence="2 3">
    <name type="scientific">Amycolatopsis thailandensis</name>
    <dbReference type="NCBI Taxonomy" id="589330"/>
    <lineage>
        <taxon>Bacteria</taxon>
        <taxon>Bacillati</taxon>
        <taxon>Actinomycetota</taxon>
        <taxon>Actinomycetes</taxon>
        <taxon>Pseudonocardiales</taxon>
        <taxon>Pseudonocardiaceae</taxon>
        <taxon>Amycolatopsis</taxon>
    </lineage>
</organism>
<reference evidence="2 3" key="1">
    <citation type="submission" date="2017-07" db="EMBL/GenBank/DDBJ databases">
        <title>Amycolatopsis thailandensis Genome sequencing and assembly.</title>
        <authorList>
            <person name="Kaur N."/>
            <person name="Mayilraj S."/>
        </authorList>
    </citation>
    <scope>NUCLEOTIDE SEQUENCE [LARGE SCALE GENOMIC DNA]</scope>
    <source>
        <strain evidence="2 3">JCM 16380</strain>
    </source>
</reference>
<name>A0A229SC01_9PSEU</name>
<evidence type="ECO:0000256" key="1">
    <source>
        <dbReference type="SAM" id="MobiDB-lite"/>
    </source>
</evidence>
<proteinExistence type="predicted"/>
<dbReference type="EMBL" id="NMQT01000043">
    <property type="protein sequence ID" value="OXM56442.1"/>
    <property type="molecule type" value="Genomic_DNA"/>
</dbReference>